<comment type="caution">
    <text evidence="3">The sequence shown here is derived from an EMBL/GenBank/DDBJ whole genome shotgun (WGS) entry which is preliminary data.</text>
</comment>
<evidence type="ECO:0000256" key="1">
    <source>
        <dbReference type="SAM" id="MobiDB-lite"/>
    </source>
</evidence>
<dbReference type="InterPro" id="IPR036390">
    <property type="entry name" value="WH_DNA-bd_sf"/>
</dbReference>
<name>A0A840SNC1_9RHOB</name>
<dbReference type="Gene3D" id="1.10.10.10">
    <property type="entry name" value="Winged helix-like DNA-binding domain superfamily/Winged helix DNA-binding domain"/>
    <property type="match status" value="1"/>
</dbReference>
<dbReference type="Pfam" id="PF03551">
    <property type="entry name" value="PadR"/>
    <property type="match status" value="1"/>
</dbReference>
<dbReference type="InterPro" id="IPR005149">
    <property type="entry name" value="Tscrpt_reg_PadR_N"/>
</dbReference>
<dbReference type="Pfam" id="PF09981">
    <property type="entry name" value="DUF2218"/>
    <property type="match status" value="1"/>
</dbReference>
<dbReference type="RefSeq" id="WP_184148513.1">
    <property type="nucleotide sequence ID" value="NZ_JACHFM010000002.1"/>
</dbReference>
<dbReference type="PANTHER" id="PTHR43252:SF7">
    <property type="entry name" value="TRANSCRIPTIONAL REGULATOR YQJI"/>
    <property type="match status" value="1"/>
</dbReference>
<protein>
    <submittedName>
        <fullName evidence="3">DNA-binding PadR family transcriptional regulator</fullName>
    </submittedName>
</protein>
<dbReference type="EMBL" id="JACHFM010000002">
    <property type="protein sequence ID" value="MBB5222095.1"/>
    <property type="molecule type" value="Genomic_DNA"/>
</dbReference>
<feature type="compositionally biased region" description="Basic and acidic residues" evidence="1">
    <location>
        <begin position="11"/>
        <end position="23"/>
    </location>
</feature>
<dbReference type="Gene3D" id="3.30.310.50">
    <property type="entry name" value="Alpha-D-phosphohexomutase, C-terminal domain"/>
    <property type="match status" value="1"/>
</dbReference>
<evidence type="ECO:0000313" key="4">
    <source>
        <dbReference type="Proteomes" id="UP000549457"/>
    </source>
</evidence>
<gene>
    <name evidence="3" type="ORF">HNP73_002031</name>
</gene>
<reference evidence="3 4" key="1">
    <citation type="submission" date="2020-08" db="EMBL/GenBank/DDBJ databases">
        <title>Genomic Encyclopedia of Type Strains, Phase IV (KMG-IV): sequencing the most valuable type-strain genomes for metagenomic binning, comparative biology and taxonomic classification.</title>
        <authorList>
            <person name="Goeker M."/>
        </authorList>
    </citation>
    <scope>NUCLEOTIDE SEQUENCE [LARGE SCALE GENOMIC DNA]</scope>
    <source>
        <strain evidence="3 4">DSM 101730</strain>
    </source>
</reference>
<feature type="region of interest" description="Disordered" evidence="1">
    <location>
        <begin position="1"/>
        <end position="37"/>
    </location>
</feature>
<dbReference type="Proteomes" id="UP000549457">
    <property type="component" value="Unassembled WGS sequence"/>
</dbReference>
<dbReference type="InterPro" id="IPR014543">
    <property type="entry name" value="UCP028291"/>
</dbReference>
<proteinExistence type="predicted"/>
<dbReference type="InterPro" id="IPR036388">
    <property type="entry name" value="WH-like_DNA-bd_sf"/>
</dbReference>
<organism evidence="3 4">
    <name type="scientific">Amaricoccus macauensis</name>
    <dbReference type="NCBI Taxonomy" id="57001"/>
    <lineage>
        <taxon>Bacteria</taxon>
        <taxon>Pseudomonadati</taxon>
        <taxon>Pseudomonadota</taxon>
        <taxon>Alphaproteobacteria</taxon>
        <taxon>Rhodobacterales</taxon>
        <taxon>Paracoccaceae</taxon>
        <taxon>Amaricoccus</taxon>
    </lineage>
</organism>
<dbReference type="SUPFAM" id="SSF46785">
    <property type="entry name" value="Winged helix' DNA-binding domain"/>
    <property type="match status" value="1"/>
</dbReference>
<dbReference type="GO" id="GO:0003677">
    <property type="term" value="F:DNA binding"/>
    <property type="evidence" value="ECO:0007669"/>
    <property type="project" value="UniProtKB-KW"/>
</dbReference>
<keyword evidence="4" id="KW-1185">Reference proteome</keyword>
<sequence length="293" mass="32265">MRHSFRHGGRDRHFAASGHRREAGPGQGPEGRRRGRRPFDYGDLRLIVLGMIAETPRHGYEIMKAIEARMGGGYSPSPGVIYPTLSWLEDMGYAASEATGGRRSYRLTPEGEAFLVANREAAEALDARMGAPRHRHGTHRHERPEPVVEAMVALRQALRARFAHGPVDPAEAEGIAAAIRAAAQQVEKTMTDTTQTASYAVQSVATVETPKAAGYAAQLCKHFGHKTEARFEDGRGEVVFPFGRLSLEVDGDRLTLTARAADAETLPRVEEVTTSHLQRFAFREELSLDWTRG</sequence>
<dbReference type="PANTHER" id="PTHR43252">
    <property type="entry name" value="TRANSCRIPTIONAL REGULATOR YQJI"/>
    <property type="match status" value="1"/>
</dbReference>
<feature type="compositionally biased region" description="Basic residues" evidence="1">
    <location>
        <begin position="1"/>
        <end position="10"/>
    </location>
</feature>
<accession>A0A840SNC1</accession>
<keyword evidence="3" id="KW-0238">DNA-binding</keyword>
<feature type="domain" description="Transcription regulator PadR N-terminal" evidence="2">
    <location>
        <begin position="48"/>
        <end position="115"/>
    </location>
</feature>
<dbReference type="AlphaFoldDB" id="A0A840SNC1"/>
<evidence type="ECO:0000259" key="2">
    <source>
        <dbReference type="Pfam" id="PF03551"/>
    </source>
</evidence>
<evidence type="ECO:0000313" key="3">
    <source>
        <dbReference type="EMBL" id="MBB5222095.1"/>
    </source>
</evidence>